<protein>
    <submittedName>
        <fullName evidence="1">Uncharacterized protein</fullName>
    </submittedName>
</protein>
<proteinExistence type="evidence at transcript level"/>
<dbReference type="AlphaFoldDB" id="B4FJ78"/>
<organism evidence="1">
    <name type="scientific">Zea mays</name>
    <name type="common">Maize</name>
    <dbReference type="NCBI Taxonomy" id="4577"/>
    <lineage>
        <taxon>Eukaryota</taxon>
        <taxon>Viridiplantae</taxon>
        <taxon>Streptophyta</taxon>
        <taxon>Embryophyta</taxon>
        <taxon>Tracheophyta</taxon>
        <taxon>Spermatophyta</taxon>
        <taxon>Magnoliopsida</taxon>
        <taxon>Liliopsida</taxon>
        <taxon>Poales</taxon>
        <taxon>Poaceae</taxon>
        <taxon>PACMAD clade</taxon>
        <taxon>Panicoideae</taxon>
        <taxon>Andropogonodae</taxon>
        <taxon>Andropogoneae</taxon>
        <taxon>Tripsacinae</taxon>
        <taxon>Zea</taxon>
    </lineage>
</organism>
<evidence type="ECO:0000313" key="1">
    <source>
        <dbReference type="EMBL" id="ACF82171.1"/>
    </source>
</evidence>
<name>B4FJ78_MAIZE</name>
<dbReference type="EMBL" id="BT086741">
    <property type="protein sequence ID" value="ACR37094.1"/>
    <property type="molecule type" value="mRNA"/>
</dbReference>
<accession>B4FJ78</accession>
<dbReference type="EMBL" id="BT037166">
    <property type="protein sequence ID" value="ACF82171.1"/>
    <property type="molecule type" value="mRNA"/>
</dbReference>
<sequence>MPSASAIYASLFCCCLNCVPECFTAYPS</sequence>
<reference evidence="1" key="1">
    <citation type="journal article" date="2009" name="PLoS Genet.">
        <title>Sequencing, mapping, and analysis of 27,455 maize full-length cDNAs.</title>
        <authorList>
            <person name="Soderlund C."/>
            <person name="Descour A."/>
            <person name="Kudrna D."/>
            <person name="Bomhoff M."/>
            <person name="Boyd L."/>
            <person name="Currie J."/>
            <person name="Angelova A."/>
            <person name="Collura K."/>
            <person name="Wissotski M."/>
            <person name="Ashley E."/>
            <person name="Morrow D."/>
            <person name="Fernandes J."/>
            <person name="Walbot V."/>
            <person name="Yu Y."/>
        </authorList>
    </citation>
    <scope>NUCLEOTIDE SEQUENCE</scope>
    <source>
        <strain evidence="1">B73</strain>
    </source>
</reference>